<comment type="subcellular location">
    <subcellularLocation>
        <location evidence="1 6">Cell membrane</location>
        <topology evidence="1 6">Multi-pass membrane protein</topology>
    </subcellularLocation>
</comment>
<dbReference type="InterPro" id="IPR032816">
    <property type="entry name" value="VTT_dom"/>
</dbReference>
<evidence type="ECO:0000256" key="5">
    <source>
        <dbReference type="ARBA" id="ARBA00023136"/>
    </source>
</evidence>
<evidence type="ECO:0000259" key="7">
    <source>
        <dbReference type="Pfam" id="PF09335"/>
    </source>
</evidence>
<feature type="transmembrane region" description="Helical" evidence="6">
    <location>
        <begin position="83"/>
        <end position="107"/>
    </location>
</feature>
<name>A0ABR7NK28_9FIRM</name>
<gene>
    <name evidence="8" type="ORF">H8717_07195</name>
</gene>
<keyword evidence="9" id="KW-1185">Reference proteome</keyword>
<evidence type="ECO:0000256" key="6">
    <source>
        <dbReference type="RuleBase" id="RU366058"/>
    </source>
</evidence>
<comment type="caution">
    <text evidence="6">Lacks conserved residue(s) required for the propagation of feature annotation.</text>
</comment>
<feature type="transmembrane region" description="Helical" evidence="6">
    <location>
        <begin position="169"/>
        <end position="190"/>
    </location>
</feature>
<keyword evidence="5 6" id="KW-0472">Membrane</keyword>
<organism evidence="8 9">
    <name type="scientific">Yanshouia hominis</name>
    <dbReference type="NCBI Taxonomy" id="2763673"/>
    <lineage>
        <taxon>Bacteria</taxon>
        <taxon>Bacillati</taxon>
        <taxon>Bacillota</taxon>
        <taxon>Clostridia</taxon>
        <taxon>Eubacteriales</taxon>
        <taxon>Oscillospiraceae</taxon>
        <taxon>Yanshouia</taxon>
    </lineage>
</organism>
<keyword evidence="3 6" id="KW-0812">Transmembrane</keyword>
<comment type="similarity">
    <text evidence="6">Belongs to the TVP38/TMEM64 family.</text>
</comment>
<evidence type="ECO:0000313" key="8">
    <source>
        <dbReference type="EMBL" id="MBC8576192.1"/>
    </source>
</evidence>
<proteinExistence type="inferred from homology"/>
<dbReference type="InterPro" id="IPR015414">
    <property type="entry name" value="TMEM64"/>
</dbReference>
<evidence type="ECO:0000256" key="4">
    <source>
        <dbReference type="ARBA" id="ARBA00022989"/>
    </source>
</evidence>
<dbReference type="PANTHER" id="PTHR12677:SF59">
    <property type="entry name" value="GOLGI APPARATUS MEMBRANE PROTEIN TVP38-RELATED"/>
    <property type="match status" value="1"/>
</dbReference>
<evidence type="ECO:0000256" key="1">
    <source>
        <dbReference type="ARBA" id="ARBA00004651"/>
    </source>
</evidence>
<evidence type="ECO:0000256" key="3">
    <source>
        <dbReference type="ARBA" id="ARBA00022692"/>
    </source>
</evidence>
<keyword evidence="4 6" id="KW-1133">Transmembrane helix</keyword>
<keyword evidence="2 6" id="KW-1003">Cell membrane</keyword>
<comment type="caution">
    <text evidence="8">The sequence shown here is derived from an EMBL/GenBank/DDBJ whole genome shotgun (WGS) entry which is preliminary data.</text>
</comment>
<feature type="domain" description="VTT" evidence="7">
    <location>
        <begin position="72"/>
        <end position="189"/>
    </location>
</feature>
<accession>A0ABR7NK28</accession>
<dbReference type="Proteomes" id="UP000658131">
    <property type="component" value="Unassembled WGS sequence"/>
</dbReference>
<evidence type="ECO:0000256" key="2">
    <source>
        <dbReference type="ARBA" id="ARBA00022475"/>
    </source>
</evidence>
<feature type="transmembrane region" description="Helical" evidence="6">
    <location>
        <begin position="50"/>
        <end position="71"/>
    </location>
</feature>
<dbReference type="Pfam" id="PF09335">
    <property type="entry name" value="VTT_dom"/>
    <property type="match status" value="1"/>
</dbReference>
<dbReference type="PANTHER" id="PTHR12677">
    <property type="entry name" value="GOLGI APPARATUS MEMBRANE PROTEIN TVP38-RELATED"/>
    <property type="match status" value="1"/>
</dbReference>
<feature type="transmembrane region" description="Helical" evidence="6">
    <location>
        <begin position="196"/>
        <end position="216"/>
    </location>
</feature>
<evidence type="ECO:0000313" key="9">
    <source>
        <dbReference type="Proteomes" id="UP000658131"/>
    </source>
</evidence>
<protein>
    <recommendedName>
        <fullName evidence="6">TVP38/TMEM64 family membrane protein</fullName>
    </recommendedName>
</protein>
<dbReference type="EMBL" id="JACRTB010000009">
    <property type="protein sequence ID" value="MBC8576192.1"/>
    <property type="molecule type" value="Genomic_DNA"/>
</dbReference>
<reference evidence="8 9" key="1">
    <citation type="submission" date="2020-08" db="EMBL/GenBank/DDBJ databases">
        <title>Genome public.</title>
        <authorList>
            <person name="Liu C."/>
            <person name="Sun Q."/>
        </authorList>
    </citation>
    <scope>NUCLEOTIDE SEQUENCE [LARGE SCALE GENOMIC DNA]</scope>
    <source>
        <strain evidence="8 9">BX1</strain>
    </source>
</reference>
<sequence>MKKSRKVIGLAGCLAVLLLLLCALHRREQWMSLARDPDLIRRFTGWVGSIGSAGIPVLLLFQIFQIVVAILPGGLVELAGGILYGPLWGFAVALSGILLGTLCAFWISRRFGEPLVRRLVNGEQFDRYKKLCASRRFEAAALLFFFLPGVPKDILIYTIGCSGVLSRRFILYATLARIPSVAVSCFAGSVAGKGDFLMFAVIYAAFLAAGGIGALVHRRILRRLEQKEK</sequence>
<dbReference type="RefSeq" id="WP_262399733.1">
    <property type="nucleotide sequence ID" value="NZ_JACRTB010000009.1"/>
</dbReference>